<evidence type="ECO:0000256" key="4">
    <source>
        <dbReference type="ARBA" id="ARBA00023163"/>
    </source>
</evidence>
<dbReference type="Pfam" id="PF10533">
    <property type="entry name" value="Plant_zn_clust"/>
    <property type="match status" value="1"/>
</dbReference>
<dbReference type="PANTHER" id="PTHR31282">
    <property type="entry name" value="WRKY TRANSCRIPTION FACTOR 21-RELATED"/>
    <property type="match status" value="1"/>
</dbReference>
<evidence type="ECO:0000256" key="6">
    <source>
        <dbReference type="SAM" id="MobiDB-lite"/>
    </source>
</evidence>
<evidence type="ECO:0000256" key="1">
    <source>
        <dbReference type="ARBA" id="ARBA00004123"/>
    </source>
</evidence>
<feature type="compositionally biased region" description="Low complexity" evidence="6">
    <location>
        <begin position="154"/>
        <end position="170"/>
    </location>
</feature>
<feature type="compositionally biased region" description="Polar residues" evidence="6">
    <location>
        <begin position="171"/>
        <end position="185"/>
    </location>
</feature>
<keyword evidence="3" id="KW-0238">DNA-binding</keyword>
<accession>A0A0A7EB07</accession>
<evidence type="ECO:0000256" key="3">
    <source>
        <dbReference type="ARBA" id="ARBA00023125"/>
    </source>
</evidence>
<dbReference type="GO" id="GO:0005516">
    <property type="term" value="F:calmodulin binding"/>
    <property type="evidence" value="ECO:0007669"/>
    <property type="project" value="UniProtKB-ARBA"/>
</dbReference>
<keyword evidence="4" id="KW-0804">Transcription</keyword>
<feature type="region of interest" description="Disordered" evidence="6">
    <location>
        <begin position="154"/>
        <end position="194"/>
    </location>
</feature>
<protein>
    <submittedName>
        <fullName evidence="8">WRKY9</fullName>
    </submittedName>
</protein>
<evidence type="ECO:0000259" key="7">
    <source>
        <dbReference type="PROSITE" id="PS50811"/>
    </source>
</evidence>
<dbReference type="PROSITE" id="PS50811">
    <property type="entry name" value="WRKY"/>
    <property type="match status" value="1"/>
</dbReference>
<dbReference type="Gene3D" id="2.20.25.80">
    <property type="entry name" value="WRKY domain"/>
    <property type="match status" value="1"/>
</dbReference>
<dbReference type="SMART" id="SM00774">
    <property type="entry name" value="WRKY"/>
    <property type="match status" value="1"/>
</dbReference>
<evidence type="ECO:0000313" key="8">
    <source>
        <dbReference type="EMBL" id="AIY62461.1"/>
    </source>
</evidence>
<dbReference type="Pfam" id="PF03106">
    <property type="entry name" value="WRKY"/>
    <property type="match status" value="1"/>
</dbReference>
<dbReference type="InterPro" id="IPR003657">
    <property type="entry name" value="WRKY_dom"/>
</dbReference>
<dbReference type="EMBL" id="KM438455">
    <property type="protein sequence ID" value="AIY62461.1"/>
    <property type="molecule type" value="mRNA"/>
</dbReference>
<evidence type="ECO:0000256" key="2">
    <source>
        <dbReference type="ARBA" id="ARBA00023015"/>
    </source>
</evidence>
<reference evidence="8" key="1">
    <citation type="journal article" date="2015" name="PLoS ONE">
        <title>Transcriptome-Wide Identification of Salt-Responsive Members of the WRKY Gene Family in Gossypium aridum.</title>
        <authorList>
            <person name="Fan X."/>
            <person name="Guo Q."/>
            <person name="Xu P."/>
            <person name="Gong Y."/>
            <person name="Shu H."/>
            <person name="Yang Y."/>
            <person name="Ni W."/>
            <person name="Zhang X."/>
            <person name="Shen X."/>
        </authorList>
    </citation>
    <scope>NUCLEOTIDE SEQUENCE</scope>
</reference>
<dbReference type="GO" id="GO:0005634">
    <property type="term" value="C:nucleus"/>
    <property type="evidence" value="ECO:0007669"/>
    <property type="project" value="UniProtKB-SubCell"/>
</dbReference>
<sequence length="316" mass="35192">MVLFADMAMELMRSYRNNNNGFSSKMEETAVQEAASGLESVEKLIKLLSQTQQNYTSNNQEKKFQSSPTRSSMDLEMDCKVTAHAAVSKFKKVISLLGRTRTGHARFRRAPLPPPLTTNVTEHETKVYQPTPIQQIPLPVTTYLERKDSPTTTINFSYSSTTTTTDNNSNKQPSSSTFQISNLSSAGKPPLSSSLKRKCSIENLGSGIKCNSSSCRCHCSTKKRKQRTKRVVRVPAISLKMADIPPDDYSWRKYGQKPIKGSPHPRGYYKCSSVRGCPARKHVERALDDASMLIVTYEGDHNHSVSVAETTILESS</sequence>
<comment type="subcellular location">
    <subcellularLocation>
        <location evidence="1">Nucleus</location>
    </subcellularLocation>
</comment>
<proteinExistence type="evidence at transcript level"/>
<organism evidence="8">
    <name type="scientific">Gossypium aridum</name>
    <name type="common">American cotton</name>
    <name type="synonym">Erioxylum aridum</name>
    <dbReference type="NCBI Taxonomy" id="34290"/>
    <lineage>
        <taxon>Eukaryota</taxon>
        <taxon>Viridiplantae</taxon>
        <taxon>Streptophyta</taxon>
        <taxon>Embryophyta</taxon>
        <taxon>Tracheophyta</taxon>
        <taxon>Spermatophyta</taxon>
        <taxon>Magnoliopsida</taxon>
        <taxon>eudicotyledons</taxon>
        <taxon>Gunneridae</taxon>
        <taxon>Pentapetalae</taxon>
        <taxon>rosids</taxon>
        <taxon>malvids</taxon>
        <taxon>Malvales</taxon>
        <taxon>Malvaceae</taxon>
        <taxon>Malvoideae</taxon>
        <taxon>Gossypium</taxon>
    </lineage>
</organism>
<feature type="domain" description="WRKY" evidence="7">
    <location>
        <begin position="240"/>
        <end position="306"/>
    </location>
</feature>
<keyword evidence="5" id="KW-0539">Nucleus</keyword>
<dbReference type="InterPro" id="IPR044810">
    <property type="entry name" value="WRKY_plant"/>
</dbReference>
<dbReference type="GO" id="GO:0043565">
    <property type="term" value="F:sequence-specific DNA binding"/>
    <property type="evidence" value="ECO:0007669"/>
    <property type="project" value="InterPro"/>
</dbReference>
<dbReference type="GO" id="GO:0003700">
    <property type="term" value="F:DNA-binding transcription factor activity"/>
    <property type="evidence" value="ECO:0007669"/>
    <property type="project" value="InterPro"/>
</dbReference>
<name>A0A0A7EB07_GOSAI</name>
<keyword evidence="2" id="KW-0805">Transcription regulation</keyword>
<dbReference type="SUPFAM" id="SSF118290">
    <property type="entry name" value="WRKY DNA-binding domain"/>
    <property type="match status" value="1"/>
</dbReference>
<dbReference type="InterPro" id="IPR018872">
    <property type="entry name" value="Zn-cluster-dom"/>
</dbReference>
<dbReference type="InterPro" id="IPR036576">
    <property type="entry name" value="WRKY_dom_sf"/>
</dbReference>
<dbReference type="AlphaFoldDB" id="A0A0A7EB07"/>
<dbReference type="FunFam" id="2.20.25.80:FF:000004">
    <property type="entry name" value="WRKY transcription factor 65"/>
    <property type="match status" value="1"/>
</dbReference>
<evidence type="ECO:0000256" key="5">
    <source>
        <dbReference type="ARBA" id="ARBA00023242"/>
    </source>
</evidence>